<dbReference type="BioCyc" id="JESP1508404:G14D9-13537-MONOMER"/>
<protein>
    <submittedName>
        <fullName evidence="2">Uncharacterized protein</fullName>
    </submittedName>
</protein>
<keyword evidence="2" id="KW-0614">Plasmid</keyword>
<geneLocation type="plasmid" evidence="3"/>
<sequence>MQPERLKQLMLNQHRKWEHICHCMERLEEEPMLLVTDIFKGGDLYLAERLKQQGEEVLTATHEYWMQYLLPALSDYFSMDEVTLLYEEGVPLSPIYIQIDGQIAAQFSPYWRVFETYGVPGKEELVEKRRQRLTELEKLQNEIQDLYTLAENPAVMAEDDTWGYAKAIVNPNKHKKKMQELIDELEPQIDEIEIEIRQLNNQLAYAEQSYLEIDYCLDRVKRKVERWGDFTFIEPQEEEDE</sequence>
<proteinExistence type="predicted"/>
<organism evidence="2 3">
    <name type="scientific">Jeotgalibacillus malaysiensis</name>
    <dbReference type="NCBI Taxonomy" id="1508404"/>
    <lineage>
        <taxon>Bacteria</taxon>
        <taxon>Bacillati</taxon>
        <taxon>Bacillota</taxon>
        <taxon>Bacilli</taxon>
        <taxon>Bacillales</taxon>
        <taxon>Caryophanaceae</taxon>
        <taxon>Jeotgalibacillus</taxon>
    </lineage>
</organism>
<evidence type="ECO:0000313" key="2">
    <source>
        <dbReference type="EMBL" id="AJD93531.1"/>
    </source>
</evidence>
<gene>
    <name evidence="2" type="ORF">JMA_42140</name>
</gene>
<dbReference type="EMBL" id="CP009417">
    <property type="protein sequence ID" value="AJD93531.1"/>
    <property type="molecule type" value="Genomic_DNA"/>
</dbReference>
<keyword evidence="3" id="KW-1185">Reference proteome</keyword>
<reference evidence="2 3" key="1">
    <citation type="submission" date="2014-08" db="EMBL/GenBank/DDBJ databases">
        <title>Complete genome of a marine bacteria Jeotgalibacillus malaysiensis.</title>
        <authorList>
            <person name="Yaakop A.S."/>
            <person name="Chan K.-G."/>
            <person name="Goh K.M."/>
        </authorList>
    </citation>
    <scope>NUCLEOTIDE SEQUENCE [LARGE SCALE GENOMIC DNA]</scope>
    <source>
        <strain evidence="2 3">D5</strain>
        <plasmid evidence="3">Plasmid</plasmid>
    </source>
</reference>
<dbReference type="KEGG" id="jeo:JMA_42140"/>
<evidence type="ECO:0000313" key="3">
    <source>
        <dbReference type="Proteomes" id="UP000031449"/>
    </source>
</evidence>
<name>A0A0B5ATX9_9BACL</name>
<dbReference type="HOGENOM" id="CLU_1150646_0_0_9"/>
<feature type="coiled-coil region" evidence="1">
    <location>
        <begin position="175"/>
        <end position="209"/>
    </location>
</feature>
<dbReference type="AlphaFoldDB" id="A0A0B5ATX9"/>
<evidence type="ECO:0000256" key="1">
    <source>
        <dbReference type="SAM" id="Coils"/>
    </source>
</evidence>
<accession>A0A0B5ATX9</accession>
<dbReference type="Proteomes" id="UP000031449">
    <property type="component" value="Plasmid unnamed"/>
</dbReference>
<keyword evidence="1" id="KW-0175">Coiled coil</keyword>